<evidence type="ECO:0000313" key="3">
    <source>
        <dbReference type="EMBL" id="GEP44086.1"/>
    </source>
</evidence>
<evidence type="ECO:0000259" key="2">
    <source>
        <dbReference type="Pfam" id="PF21722"/>
    </source>
</evidence>
<gene>
    <name evidence="3" type="ORF">BGE01nite_33770</name>
</gene>
<comment type="caution">
    <text evidence="3">The sequence shown here is derived from an EMBL/GenBank/DDBJ whole genome shotgun (WGS) entry which is preliminary data.</text>
</comment>
<dbReference type="EMBL" id="BKAG01000025">
    <property type="protein sequence ID" value="GEP44086.1"/>
    <property type="molecule type" value="Genomic_DNA"/>
</dbReference>
<reference evidence="3 4" key="1">
    <citation type="submission" date="2019-07" db="EMBL/GenBank/DDBJ databases">
        <title>Whole genome shotgun sequence of Brevifollis gellanilyticus NBRC 108608.</title>
        <authorList>
            <person name="Hosoyama A."/>
            <person name="Uohara A."/>
            <person name="Ohji S."/>
            <person name="Ichikawa N."/>
        </authorList>
    </citation>
    <scope>NUCLEOTIDE SEQUENCE [LARGE SCALE GENOMIC DNA]</scope>
    <source>
        <strain evidence="3 4">NBRC 108608</strain>
    </source>
</reference>
<feature type="domain" description="Glycine-rich" evidence="2">
    <location>
        <begin position="209"/>
        <end position="305"/>
    </location>
</feature>
<name>A0A512MBH9_9BACT</name>
<dbReference type="AlphaFoldDB" id="A0A512MBH9"/>
<dbReference type="RefSeq" id="WP_146851650.1">
    <property type="nucleotide sequence ID" value="NZ_BKAG01000025.1"/>
</dbReference>
<accession>A0A512MBH9</accession>
<dbReference type="Pfam" id="PF21722">
    <property type="entry name" value="Gly_rich_2"/>
    <property type="match status" value="1"/>
</dbReference>
<evidence type="ECO:0000256" key="1">
    <source>
        <dbReference type="SAM" id="SignalP"/>
    </source>
</evidence>
<evidence type="ECO:0000313" key="4">
    <source>
        <dbReference type="Proteomes" id="UP000321577"/>
    </source>
</evidence>
<protein>
    <recommendedName>
        <fullName evidence="2">Glycine-rich domain-containing protein</fullName>
    </recommendedName>
</protein>
<sequence>MKKSAVHLSPSRCFSALRSCLLTLLLAAGFAGTSQAQVPGIISYQGRITVNGSAFNGNGLFKFALVNASGSLTFWSNDGSSTTGNEPTSSIGLAVAGGVYSVLLGANMTEVPPTVFDNPDVRLRVWFTDGTNGMQRLAPDQRIATAGYAMRAATAQTVVNNAITSDKIADGAVTETKIPDGSITPTKLSFVVNGDDSGVPSGAREYATPGSHTFTVPAGVTKIMVEVWGAGAGVYAWHALPGGSGAYSRKSFNVVPGSAWTVTVGAGGAYVDAGPSPAGGNSSFASVSTPSIKLVSQGGRSAIPGIEGLPALALPDPDADIGRTGPTNAEVITGTVTPPLVILDDTQAGNSRILQVHQSSGGPFHPSGEFENNYPGQAGYVLIQW</sequence>
<organism evidence="3 4">
    <name type="scientific">Brevifollis gellanilyticus</name>
    <dbReference type="NCBI Taxonomy" id="748831"/>
    <lineage>
        <taxon>Bacteria</taxon>
        <taxon>Pseudomonadati</taxon>
        <taxon>Verrucomicrobiota</taxon>
        <taxon>Verrucomicrobiia</taxon>
        <taxon>Verrucomicrobiales</taxon>
        <taxon>Verrucomicrobiaceae</taxon>
    </lineage>
</organism>
<dbReference type="InterPro" id="IPR049304">
    <property type="entry name" value="Gly_rich_dom"/>
</dbReference>
<feature type="chain" id="PRO_5021956084" description="Glycine-rich domain-containing protein" evidence="1">
    <location>
        <begin position="37"/>
        <end position="385"/>
    </location>
</feature>
<keyword evidence="4" id="KW-1185">Reference proteome</keyword>
<dbReference type="Proteomes" id="UP000321577">
    <property type="component" value="Unassembled WGS sequence"/>
</dbReference>
<proteinExistence type="predicted"/>
<feature type="signal peptide" evidence="1">
    <location>
        <begin position="1"/>
        <end position="36"/>
    </location>
</feature>
<dbReference type="OrthoDB" id="200306at2"/>
<keyword evidence="1" id="KW-0732">Signal</keyword>